<proteinExistence type="predicted"/>
<dbReference type="RefSeq" id="WP_262844071.1">
    <property type="nucleotide sequence ID" value="NZ_JANZYP010000024.1"/>
</dbReference>
<protein>
    <submittedName>
        <fullName evidence="2">NUDIX domain-containing protein</fullName>
    </submittedName>
</protein>
<gene>
    <name evidence="2" type="ORF">ACFO8L_14640</name>
</gene>
<feature type="domain" description="Nudix hydrolase" evidence="1">
    <location>
        <begin position="13"/>
        <end position="49"/>
    </location>
</feature>
<reference evidence="3" key="1">
    <citation type="journal article" date="2019" name="Int. J. Syst. Evol. Microbiol.">
        <title>The Global Catalogue of Microorganisms (GCM) 10K type strain sequencing project: providing services to taxonomists for standard genome sequencing and annotation.</title>
        <authorList>
            <consortium name="The Broad Institute Genomics Platform"/>
            <consortium name="The Broad Institute Genome Sequencing Center for Infectious Disease"/>
            <person name="Wu L."/>
            <person name="Ma J."/>
        </authorList>
    </citation>
    <scope>NUCLEOTIDE SEQUENCE [LARGE SCALE GENOMIC DNA]</scope>
    <source>
        <strain evidence="3">CCUG 49560</strain>
    </source>
</reference>
<evidence type="ECO:0000313" key="2">
    <source>
        <dbReference type="EMBL" id="MFC4587328.1"/>
    </source>
</evidence>
<comment type="caution">
    <text evidence="2">The sequence shown here is derived from an EMBL/GenBank/DDBJ whole genome shotgun (WGS) entry which is preliminary data.</text>
</comment>
<evidence type="ECO:0000313" key="3">
    <source>
        <dbReference type="Proteomes" id="UP001595891"/>
    </source>
</evidence>
<dbReference type="InterPro" id="IPR000086">
    <property type="entry name" value="NUDIX_hydrolase_dom"/>
</dbReference>
<dbReference type="Pfam" id="PF00293">
    <property type="entry name" value="NUDIX"/>
    <property type="match status" value="1"/>
</dbReference>
<dbReference type="SUPFAM" id="SSF55811">
    <property type="entry name" value="Nudix"/>
    <property type="match status" value="1"/>
</dbReference>
<sequence>MPEERYKTPIDLHVILRRGGEILLGRRRNTGFHDGDWHLPSGHIEPGES</sequence>
<dbReference type="Gene3D" id="3.90.79.10">
    <property type="entry name" value="Nucleoside Triphosphate Pyrophosphohydrolase"/>
    <property type="match status" value="1"/>
</dbReference>
<dbReference type="InterPro" id="IPR015797">
    <property type="entry name" value="NUDIX_hydrolase-like_dom_sf"/>
</dbReference>
<evidence type="ECO:0000259" key="1">
    <source>
        <dbReference type="Pfam" id="PF00293"/>
    </source>
</evidence>
<organism evidence="2 3">
    <name type="scientific">Sphaerisporangium corydalis</name>
    <dbReference type="NCBI Taxonomy" id="1441875"/>
    <lineage>
        <taxon>Bacteria</taxon>
        <taxon>Bacillati</taxon>
        <taxon>Actinomycetota</taxon>
        <taxon>Actinomycetes</taxon>
        <taxon>Streptosporangiales</taxon>
        <taxon>Streptosporangiaceae</taxon>
        <taxon>Sphaerisporangium</taxon>
    </lineage>
</organism>
<dbReference type="EMBL" id="JBHSFN010000008">
    <property type="protein sequence ID" value="MFC4587328.1"/>
    <property type="molecule type" value="Genomic_DNA"/>
</dbReference>
<dbReference type="Proteomes" id="UP001595891">
    <property type="component" value="Unassembled WGS sequence"/>
</dbReference>
<accession>A0ABV9EDB0</accession>
<keyword evidence="3" id="KW-1185">Reference proteome</keyword>
<name>A0ABV9EDB0_9ACTN</name>